<reference evidence="3" key="1">
    <citation type="submission" date="2020-08" db="EMBL/GenBank/DDBJ databases">
        <authorList>
            <person name="Cejkova D."/>
            <person name="Kubasova T."/>
            <person name="Jahodarova E."/>
            <person name="Rychlik I."/>
        </authorList>
    </citation>
    <scope>NUCLEOTIDE SEQUENCE</scope>
    <source>
        <strain evidence="3">An582</strain>
    </source>
</reference>
<dbReference type="Proteomes" id="UP000705508">
    <property type="component" value="Unassembled WGS sequence"/>
</dbReference>
<gene>
    <name evidence="3" type="ORF">H6A20_00910</name>
</gene>
<feature type="transmembrane region" description="Helical" evidence="1">
    <location>
        <begin position="64"/>
        <end position="81"/>
    </location>
</feature>
<comment type="caution">
    <text evidence="3">The sequence shown here is derived from an EMBL/GenBank/DDBJ whole genome shotgun (WGS) entry which is preliminary data.</text>
</comment>
<dbReference type="EMBL" id="JACJKS010000001">
    <property type="protein sequence ID" value="MBM6947223.1"/>
    <property type="molecule type" value="Genomic_DNA"/>
</dbReference>
<feature type="domain" description="Prepilin type IV endopeptidase peptidase" evidence="2">
    <location>
        <begin position="22"/>
        <end position="123"/>
    </location>
</feature>
<accession>A0A938X974</accession>
<feature type="transmembrane region" description="Helical" evidence="1">
    <location>
        <begin position="141"/>
        <end position="159"/>
    </location>
</feature>
<evidence type="ECO:0000313" key="4">
    <source>
        <dbReference type="Proteomes" id="UP000705508"/>
    </source>
</evidence>
<name>A0A938X974_9CLOT</name>
<feature type="transmembrane region" description="Helical" evidence="1">
    <location>
        <begin position="112"/>
        <end position="129"/>
    </location>
</feature>
<feature type="transmembrane region" description="Helical" evidence="1">
    <location>
        <begin position="41"/>
        <end position="58"/>
    </location>
</feature>
<dbReference type="InterPro" id="IPR000045">
    <property type="entry name" value="Prepilin_IV_endopep_pep"/>
</dbReference>
<organism evidence="3 4">
    <name type="scientific">Mordavella massiliensis</name>
    <dbReference type="NCBI Taxonomy" id="1871024"/>
    <lineage>
        <taxon>Bacteria</taxon>
        <taxon>Bacillati</taxon>
        <taxon>Bacillota</taxon>
        <taxon>Clostridia</taxon>
        <taxon>Eubacteriales</taxon>
        <taxon>Clostridiaceae</taxon>
        <taxon>Mordavella</taxon>
    </lineage>
</organism>
<evidence type="ECO:0000259" key="2">
    <source>
        <dbReference type="Pfam" id="PF01478"/>
    </source>
</evidence>
<sequence>MRIGPWWLDVERLGEILTAEHLICLAFLLGISVYDIWFRRISGFVLLVAGILAAGCTVVKGAAWWPAAAAGALAGAMLLLTARLTREAVGYGDGWLVTVLGLYLGFWQLMEVLASAWVLLACAACICLARKRWSRKAALPMAPFVTAGFLFFLAAEYAGP</sequence>
<proteinExistence type="predicted"/>
<keyword evidence="1" id="KW-0472">Membrane</keyword>
<evidence type="ECO:0000256" key="1">
    <source>
        <dbReference type="SAM" id="Phobius"/>
    </source>
</evidence>
<reference evidence="3" key="2">
    <citation type="journal article" date="2021" name="Sci. Rep.">
        <title>The distribution of antibiotic resistance genes in chicken gut microbiota commensals.</title>
        <authorList>
            <person name="Juricova H."/>
            <person name="Matiasovicova J."/>
            <person name="Kubasova T."/>
            <person name="Cejkova D."/>
            <person name="Rychlik I."/>
        </authorList>
    </citation>
    <scope>NUCLEOTIDE SEQUENCE</scope>
    <source>
        <strain evidence="3">An582</strain>
    </source>
</reference>
<keyword evidence="1" id="KW-1133">Transmembrane helix</keyword>
<feature type="transmembrane region" description="Helical" evidence="1">
    <location>
        <begin position="16"/>
        <end position="34"/>
    </location>
</feature>
<dbReference type="GO" id="GO:0016020">
    <property type="term" value="C:membrane"/>
    <property type="evidence" value="ECO:0007669"/>
    <property type="project" value="InterPro"/>
</dbReference>
<protein>
    <submittedName>
        <fullName evidence="3">Prepilin peptidase</fullName>
    </submittedName>
</protein>
<dbReference type="GO" id="GO:0004190">
    <property type="term" value="F:aspartic-type endopeptidase activity"/>
    <property type="evidence" value="ECO:0007669"/>
    <property type="project" value="InterPro"/>
</dbReference>
<dbReference type="Gene3D" id="1.20.120.1220">
    <property type="match status" value="1"/>
</dbReference>
<keyword evidence="1" id="KW-0812">Transmembrane</keyword>
<dbReference type="AlphaFoldDB" id="A0A938X974"/>
<dbReference type="RefSeq" id="WP_204905270.1">
    <property type="nucleotide sequence ID" value="NZ_JACJKS010000001.1"/>
</dbReference>
<evidence type="ECO:0000313" key="3">
    <source>
        <dbReference type="EMBL" id="MBM6947223.1"/>
    </source>
</evidence>
<dbReference type="Pfam" id="PF01478">
    <property type="entry name" value="Peptidase_A24"/>
    <property type="match status" value="1"/>
</dbReference>
<feature type="transmembrane region" description="Helical" evidence="1">
    <location>
        <begin position="88"/>
        <end position="106"/>
    </location>
</feature>